<feature type="transmembrane region" description="Helical" evidence="1">
    <location>
        <begin position="45"/>
        <end position="65"/>
    </location>
</feature>
<sequence length="324" mass="36463">MNTTKSTASLQFHMFLRSIILMGFFLLIVKLLISETIHLYVAPKMLPFVYFAGGCFFLIGIIQFFKSMSSNLAEEIECNCGADHHMKGSFVRKTIIYLLFIIPVLGGLGLPQKVIDSTVAANRGIQYGGGLYTKPPDSSAAMLEDPADSNTQDADKFLEDPEAYMEEMDERVKNEVAKSDDSTPATGYSVDFNKYDELAEKYSKMDHIEMTDQNYLDVINTIDLNLEQFIGKKLTIKGFVYREPDFNEKQIVVARFGMNCCVADASVYGTLIESDQVHSIEEDTWVEVTGTISNTSYNGQPLMLLLPDRIKEIDTPKNPYVYPF</sequence>
<feature type="transmembrane region" description="Helical" evidence="1">
    <location>
        <begin position="94"/>
        <end position="111"/>
    </location>
</feature>
<dbReference type="InterPro" id="IPR052955">
    <property type="entry name" value="UPF0703_membrane_permease"/>
</dbReference>
<keyword evidence="1" id="KW-1133">Transmembrane helix</keyword>
<dbReference type="Proteomes" id="UP001226720">
    <property type="component" value="Unassembled WGS sequence"/>
</dbReference>
<keyword evidence="1" id="KW-0812">Transmembrane</keyword>
<dbReference type="InterPro" id="IPR048447">
    <property type="entry name" value="DUF1980_C"/>
</dbReference>
<evidence type="ECO:0000259" key="3">
    <source>
        <dbReference type="Pfam" id="PF21537"/>
    </source>
</evidence>
<dbReference type="PANTHER" id="PTHR40047">
    <property type="entry name" value="UPF0703 PROTEIN YCGQ"/>
    <property type="match status" value="1"/>
</dbReference>
<dbReference type="RefSeq" id="WP_301551850.1">
    <property type="nucleotide sequence ID" value="NZ_JAQRMZ010000005.1"/>
</dbReference>
<feature type="transmembrane region" description="Helical" evidence="1">
    <location>
        <begin position="12"/>
        <end position="33"/>
    </location>
</feature>
<evidence type="ECO:0000313" key="4">
    <source>
        <dbReference type="EMBL" id="MDQ0481111.1"/>
    </source>
</evidence>
<comment type="caution">
    <text evidence="4">The sequence shown here is derived from an EMBL/GenBank/DDBJ whole genome shotgun (WGS) entry which is preliminary data.</text>
</comment>
<feature type="domain" description="DUF1980" evidence="3">
    <location>
        <begin position="193"/>
        <end position="323"/>
    </location>
</feature>
<organism evidence="4 5">
    <name type="scientific">Guptibacillus hwajinpoensis</name>
    <dbReference type="NCBI Taxonomy" id="208199"/>
    <lineage>
        <taxon>Bacteria</taxon>
        <taxon>Bacillati</taxon>
        <taxon>Bacillota</taxon>
        <taxon>Bacilli</taxon>
        <taxon>Bacillales</taxon>
        <taxon>Guptibacillaceae</taxon>
        <taxon>Guptibacillus</taxon>
    </lineage>
</organism>
<gene>
    <name evidence="4" type="ORF">QO000_000064</name>
</gene>
<protein>
    <submittedName>
        <fullName evidence="4">Membrane protein</fullName>
    </submittedName>
</protein>
<feature type="domain" description="DUF1980" evidence="2">
    <location>
        <begin position="16"/>
        <end position="126"/>
    </location>
</feature>
<keyword evidence="1" id="KW-0472">Membrane</keyword>
<evidence type="ECO:0000313" key="5">
    <source>
        <dbReference type="Proteomes" id="UP001226720"/>
    </source>
</evidence>
<dbReference type="InterPro" id="IPR048493">
    <property type="entry name" value="DUF1980_N"/>
</dbReference>
<reference evidence="4" key="1">
    <citation type="submission" date="2023-07" db="EMBL/GenBank/DDBJ databases">
        <title>Genomic Encyclopedia of Type Strains, Phase IV (KMG-IV): sequencing the most valuable type-strain genomes for metagenomic binning, comparative biology and taxonomic classification.</title>
        <authorList>
            <person name="Goeker M."/>
        </authorList>
    </citation>
    <scope>NUCLEOTIDE SEQUENCE [LARGE SCALE GENOMIC DNA]</scope>
    <source>
        <strain evidence="4">JSM 076093</strain>
    </source>
</reference>
<proteinExistence type="predicted"/>
<evidence type="ECO:0000259" key="2">
    <source>
        <dbReference type="Pfam" id="PF09323"/>
    </source>
</evidence>
<name>A0ABU0JVI3_9BACL</name>
<dbReference type="Pfam" id="PF21537">
    <property type="entry name" value="DUF1980_C"/>
    <property type="match status" value="1"/>
</dbReference>
<evidence type="ECO:0000256" key="1">
    <source>
        <dbReference type="SAM" id="Phobius"/>
    </source>
</evidence>
<keyword evidence="5" id="KW-1185">Reference proteome</keyword>
<accession>A0ABU0JVI3</accession>
<dbReference type="NCBIfam" id="TIGR03943">
    <property type="entry name" value="TIGR03943 family putative permease subunit"/>
    <property type="match status" value="1"/>
</dbReference>
<dbReference type="InterPro" id="IPR015402">
    <property type="entry name" value="DUF1980"/>
</dbReference>
<dbReference type="PANTHER" id="PTHR40047:SF1">
    <property type="entry name" value="UPF0703 PROTEIN YCGQ"/>
    <property type="match status" value="1"/>
</dbReference>
<dbReference type="EMBL" id="JAUSWM010000001">
    <property type="protein sequence ID" value="MDQ0481111.1"/>
    <property type="molecule type" value="Genomic_DNA"/>
</dbReference>
<dbReference type="GeneID" id="301327397"/>
<dbReference type="Pfam" id="PF09323">
    <property type="entry name" value="DUF1980"/>
    <property type="match status" value="1"/>
</dbReference>